<dbReference type="AlphaFoldDB" id="A0A645INT8"/>
<evidence type="ECO:0000313" key="1">
    <source>
        <dbReference type="EMBL" id="MPN52716.1"/>
    </source>
</evidence>
<protein>
    <submittedName>
        <fullName evidence="1">Uncharacterized protein</fullName>
    </submittedName>
</protein>
<gene>
    <name evidence="1" type="ORF">SDC9_200378</name>
</gene>
<sequence length="137" mass="15078">MPLISSTFLSGEMMICFFIIPDISIIATCGNCSRRLRITLSANSPSSINFTTSVCSKLLSELRVRSKLNTGISVALALITRGRLISRGREFMAASIFSFTSINARSVLAPYSKLRWITALPSRVSLRISRNLLTCIN</sequence>
<comment type="caution">
    <text evidence="1">The sequence shown here is derived from an EMBL/GenBank/DDBJ whole genome shotgun (WGS) entry which is preliminary data.</text>
</comment>
<organism evidence="1">
    <name type="scientific">bioreactor metagenome</name>
    <dbReference type="NCBI Taxonomy" id="1076179"/>
    <lineage>
        <taxon>unclassified sequences</taxon>
        <taxon>metagenomes</taxon>
        <taxon>ecological metagenomes</taxon>
    </lineage>
</organism>
<dbReference type="EMBL" id="VSSQ01119084">
    <property type="protein sequence ID" value="MPN52716.1"/>
    <property type="molecule type" value="Genomic_DNA"/>
</dbReference>
<accession>A0A645INT8</accession>
<name>A0A645INT8_9ZZZZ</name>
<proteinExistence type="predicted"/>
<reference evidence="1" key="1">
    <citation type="submission" date="2019-08" db="EMBL/GenBank/DDBJ databases">
        <authorList>
            <person name="Kucharzyk K."/>
            <person name="Murdoch R.W."/>
            <person name="Higgins S."/>
            <person name="Loffler F."/>
        </authorList>
    </citation>
    <scope>NUCLEOTIDE SEQUENCE</scope>
</reference>